<gene>
    <name evidence="2" type="ORF">SK128_018012</name>
</gene>
<dbReference type="EMBL" id="JAXCGZ010022804">
    <property type="protein sequence ID" value="KAK7023588.1"/>
    <property type="molecule type" value="Genomic_DNA"/>
</dbReference>
<dbReference type="AlphaFoldDB" id="A0AAN8ZY76"/>
<evidence type="ECO:0000313" key="2">
    <source>
        <dbReference type="EMBL" id="KAK7023588.1"/>
    </source>
</evidence>
<comment type="caution">
    <text evidence="2">The sequence shown here is derived from an EMBL/GenBank/DDBJ whole genome shotgun (WGS) entry which is preliminary data.</text>
</comment>
<accession>A0AAN8ZY76</accession>
<keyword evidence="1" id="KW-0472">Membrane</keyword>
<keyword evidence="3" id="KW-1185">Reference proteome</keyword>
<evidence type="ECO:0000256" key="1">
    <source>
        <dbReference type="SAM" id="Phobius"/>
    </source>
</evidence>
<keyword evidence="1" id="KW-1133">Transmembrane helix</keyword>
<evidence type="ECO:0000313" key="3">
    <source>
        <dbReference type="Proteomes" id="UP001381693"/>
    </source>
</evidence>
<proteinExistence type="predicted"/>
<reference evidence="2 3" key="1">
    <citation type="submission" date="2023-11" db="EMBL/GenBank/DDBJ databases">
        <title>Halocaridina rubra genome assembly.</title>
        <authorList>
            <person name="Smith C."/>
        </authorList>
    </citation>
    <scope>NUCLEOTIDE SEQUENCE [LARGE SCALE GENOMIC DNA]</scope>
    <source>
        <strain evidence="2">EP-1</strain>
        <tissue evidence="2">Whole</tissue>
    </source>
</reference>
<sequence>METQSRIGLFAITAALLQALLFFIYIGFVRYDTFYDGTIWNQTKQQGHDTPTLRDYYPIHVNN</sequence>
<keyword evidence="1" id="KW-0812">Transmembrane</keyword>
<name>A0AAN8ZY76_HALRR</name>
<dbReference type="Proteomes" id="UP001381693">
    <property type="component" value="Unassembled WGS sequence"/>
</dbReference>
<feature type="transmembrane region" description="Helical" evidence="1">
    <location>
        <begin position="7"/>
        <end position="28"/>
    </location>
</feature>
<protein>
    <submittedName>
        <fullName evidence="2">Uncharacterized protein</fullName>
    </submittedName>
</protein>
<organism evidence="2 3">
    <name type="scientific">Halocaridina rubra</name>
    <name type="common">Hawaiian red shrimp</name>
    <dbReference type="NCBI Taxonomy" id="373956"/>
    <lineage>
        <taxon>Eukaryota</taxon>
        <taxon>Metazoa</taxon>
        <taxon>Ecdysozoa</taxon>
        <taxon>Arthropoda</taxon>
        <taxon>Crustacea</taxon>
        <taxon>Multicrustacea</taxon>
        <taxon>Malacostraca</taxon>
        <taxon>Eumalacostraca</taxon>
        <taxon>Eucarida</taxon>
        <taxon>Decapoda</taxon>
        <taxon>Pleocyemata</taxon>
        <taxon>Caridea</taxon>
        <taxon>Atyoidea</taxon>
        <taxon>Atyidae</taxon>
        <taxon>Halocaridina</taxon>
    </lineage>
</organism>